<dbReference type="RefSeq" id="WP_295325954.1">
    <property type="nucleotide sequence ID" value="NZ_LT598653.1"/>
</dbReference>
<feature type="domain" description="Tetrapyrrole biosynthesis uroporphyrinogen III synthase" evidence="2">
    <location>
        <begin position="37"/>
        <end position="243"/>
    </location>
</feature>
<organism evidence="3">
    <name type="scientific">uncultured Sphingopyxis sp</name>
    <dbReference type="NCBI Taxonomy" id="310581"/>
    <lineage>
        <taxon>Bacteria</taxon>
        <taxon>Pseudomonadati</taxon>
        <taxon>Pseudomonadota</taxon>
        <taxon>Alphaproteobacteria</taxon>
        <taxon>Sphingomonadales</taxon>
        <taxon>Sphingomonadaceae</taxon>
        <taxon>Sphingopyxis</taxon>
        <taxon>environmental samples</taxon>
    </lineage>
</organism>
<dbReference type="CDD" id="cd06578">
    <property type="entry name" value="HemD"/>
    <property type="match status" value="1"/>
</dbReference>
<dbReference type="InterPro" id="IPR003754">
    <property type="entry name" value="4pyrrol_synth_uPrphyn_synth"/>
</dbReference>
<accession>A0A1Y5PRV1</accession>
<protein>
    <submittedName>
        <fullName evidence="3">Putative Uroporphyrinogen-III synthase</fullName>
    </submittedName>
</protein>
<name>A0A1Y5PRV1_9SPHN</name>
<proteinExistence type="predicted"/>
<dbReference type="EMBL" id="LT598653">
    <property type="protein sequence ID" value="SBV32701.1"/>
    <property type="molecule type" value="Genomic_DNA"/>
</dbReference>
<feature type="region of interest" description="Disordered" evidence="1">
    <location>
        <begin position="253"/>
        <end position="281"/>
    </location>
</feature>
<dbReference type="GO" id="GO:0033014">
    <property type="term" value="P:tetrapyrrole biosynthetic process"/>
    <property type="evidence" value="ECO:0007669"/>
    <property type="project" value="InterPro"/>
</dbReference>
<dbReference type="GO" id="GO:0004852">
    <property type="term" value="F:uroporphyrinogen-III synthase activity"/>
    <property type="evidence" value="ECO:0007669"/>
    <property type="project" value="InterPro"/>
</dbReference>
<sequence>MNNSVPEAAERRLGAGTGMTGKRVWVTRTEPFNRLTVKRLAAAGYEAIGAPVLDVELLAVRAVAAVPDALIFTSLNGVRLHRFFPALAGLPVFAVGDHSARFARARGYRNVISASGNVRDLCRSIEAGFEGGADLLHIGALRTAGDLAGMLRPEFRVRKLAVYDVRERDPRQLDRVCGGLDKIDLILIHSPRAGRHAAELIRAAMPDWPGTAHCISAAVAACFHQLPRVRIHVAERPDEASLLALFRQERSSLAVPPSGGRGDPAELHASARPGFANGAPS</sequence>
<evidence type="ECO:0000259" key="2">
    <source>
        <dbReference type="Pfam" id="PF02602"/>
    </source>
</evidence>
<evidence type="ECO:0000256" key="1">
    <source>
        <dbReference type="SAM" id="MobiDB-lite"/>
    </source>
</evidence>
<dbReference type="KEGG" id="sphu:SPPYR_1581"/>
<evidence type="ECO:0000313" key="3">
    <source>
        <dbReference type="EMBL" id="SBV32701.1"/>
    </source>
</evidence>
<gene>
    <name evidence="3" type="ORF">SPPYR_1581</name>
</gene>
<dbReference type="Gene3D" id="3.40.50.10090">
    <property type="match status" value="2"/>
</dbReference>
<dbReference type="InterPro" id="IPR036108">
    <property type="entry name" value="4pyrrol_syn_uPrphyn_synt_sf"/>
</dbReference>
<dbReference type="AlphaFoldDB" id="A0A1Y5PRV1"/>
<dbReference type="SUPFAM" id="SSF69618">
    <property type="entry name" value="HemD-like"/>
    <property type="match status" value="1"/>
</dbReference>
<dbReference type="Pfam" id="PF02602">
    <property type="entry name" value="HEM4"/>
    <property type="match status" value="1"/>
</dbReference>
<reference evidence="3" key="1">
    <citation type="submission" date="2016-03" db="EMBL/GenBank/DDBJ databases">
        <authorList>
            <person name="Ploux O."/>
        </authorList>
    </citation>
    <scope>NUCLEOTIDE SEQUENCE</scope>
    <source>
        <strain evidence="3">UC10</strain>
    </source>
</reference>